<gene>
    <name evidence="4" type="ORF">CASFOL_024508</name>
</gene>
<proteinExistence type="predicted"/>
<dbReference type="PANTHER" id="PTHR13255:SF0">
    <property type="entry name" value="ATAXIN-10"/>
    <property type="match status" value="1"/>
</dbReference>
<dbReference type="PANTHER" id="PTHR13255">
    <property type="entry name" value="ATAXIN-10"/>
    <property type="match status" value="1"/>
</dbReference>
<name>A0ABD3CQM0_9LAMI</name>
<dbReference type="GO" id="GO:0051301">
    <property type="term" value="P:cell division"/>
    <property type="evidence" value="ECO:0007669"/>
    <property type="project" value="UniProtKB-KW"/>
</dbReference>
<dbReference type="InterPro" id="IPR019156">
    <property type="entry name" value="Ataxin-10_domain"/>
</dbReference>
<dbReference type="InterPro" id="IPR011989">
    <property type="entry name" value="ARM-like"/>
</dbReference>
<keyword evidence="2" id="KW-0131">Cell cycle</keyword>
<comment type="caution">
    <text evidence="4">The sequence shown here is derived from an EMBL/GenBank/DDBJ whole genome shotgun (WGS) entry which is preliminary data.</text>
</comment>
<dbReference type="InterPro" id="IPR051374">
    <property type="entry name" value="Ataxin-10/CTR86_families"/>
</dbReference>
<accession>A0ABD3CQM0</accession>
<reference evidence="5" key="1">
    <citation type="journal article" date="2024" name="IScience">
        <title>Strigolactones Initiate the Formation of Haustorium-like Structures in Castilleja.</title>
        <authorList>
            <person name="Buerger M."/>
            <person name="Peterson D."/>
            <person name="Chory J."/>
        </authorList>
    </citation>
    <scope>NUCLEOTIDE SEQUENCE [LARGE SCALE GENOMIC DNA]</scope>
</reference>
<dbReference type="EMBL" id="JAVIJP010000032">
    <property type="protein sequence ID" value="KAL3631524.1"/>
    <property type="molecule type" value="Genomic_DNA"/>
</dbReference>
<evidence type="ECO:0000259" key="3">
    <source>
        <dbReference type="Pfam" id="PF09759"/>
    </source>
</evidence>
<protein>
    <recommendedName>
        <fullName evidence="3">Ataxin-10 domain-containing protein</fullName>
    </recommendedName>
</protein>
<evidence type="ECO:0000313" key="5">
    <source>
        <dbReference type="Proteomes" id="UP001632038"/>
    </source>
</evidence>
<organism evidence="4 5">
    <name type="scientific">Castilleja foliolosa</name>
    <dbReference type="NCBI Taxonomy" id="1961234"/>
    <lineage>
        <taxon>Eukaryota</taxon>
        <taxon>Viridiplantae</taxon>
        <taxon>Streptophyta</taxon>
        <taxon>Embryophyta</taxon>
        <taxon>Tracheophyta</taxon>
        <taxon>Spermatophyta</taxon>
        <taxon>Magnoliopsida</taxon>
        <taxon>eudicotyledons</taxon>
        <taxon>Gunneridae</taxon>
        <taxon>Pentapetalae</taxon>
        <taxon>asterids</taxon>
        <taxon>lamiids</taxon>
        <taxon>Lamiales</taxon>
        <taxon>Orobanchaceae</taxon>
        <taxon>Pedicularideae</taxon>
        <taxon>Castillejinae</taxon>
        <taxon>Castilleja</taxon>
    </lineage>
</organism>
<evidence type="ECO:0000313" key="4">
    <source>
        <dbReference type="EMBL" id="KAL3631524.1"/>
    </source>
</evidence>
<keyword evidence="5" id="KW-1185">Reference proteome</keyword>
<dbReference type="Pfam" id="PF09759">
    <property type="entry name" value="Atx10homo_assoc"/>
    <property type="match status" value="1"/>
</dbReference>
<dbReference type="InterPro" id="IPR016024">
    <property type="entry name" value="ARM-type_fold"/>
</dbReference>
<keyword evidence="1" id="KW-0132">Cell division</keyword>
<sequence length="495" mass="55461">MSMDNSESHNSLLPDDIIEPLFAVSGTSNLKNALEYLIETAKTCDGRLDLASKHILVPVLELCQYPFKLPAEYLLLSLKLLRNLCAGEIKNQNLFIEQKGVETLSILVSSLGQNFGSDNGLLPMVLQLLGNVSLAGEQHRSVVWLRFFPHKFLDIAKVRSKETCDPLCMVIYTCCAGSYEQSAELFAELGQHILVEIIQTITIAGFKQVWVKLLLSNICIEEPYFSSIFSKLPRAVETWSSDENASQVHHFGAEKSFFLSILSEILSEQVGDIVISNDFPLCIFEVFKNAVGIADLSTAGNSPLPTGSADIDTIGYTLSILRDTSACDRKVSNQDEEQDTVDLLVRAGLIKFLIDLLHELEPPAIIRKAMINNDAKNKTISRHYKYRCPYRGFRRDIVSILGNCSYGKKHVQDEIRERNGILVLLQNCVIDDDNPFLREWGVWSMRNILEGNMENQQLVADLELQNSVDSPDIAQLGLRVEVDPRTRRPKLVNAS</sequence>
<dbReference type="SUPFAM" id="SSF48371">
    <property type="entry name" value="ARM repeat"/>
    <property type="match status" value="1"/>
</dbReference>
<feature type="domain" description="Ataxin-10" evidence="3">
    <location>
        <begin position="393"/>
        <end position="485"/>
    </location>
</feature>
<dbReference type="AlphaFoldDB" id="A0ABD3CQM0"/>
<evidence type="ECO:0000256" key="2">
    <source>
        <dbReference type="ARBA" id="ARBA00023306"/>
    </source>
</evidence>
<dbReference type="Gene3D" id="1.25.10.10">
    <property type="entry name" value="Leucine-rich Repeat Variant"/>
    <property type="match status" value="2"/>
</dbReference>
<dbReference type="Proteomes" id="UP001632038">
    <property type="component" value="Unassembled WGS sequence"/>
</dbReference>
<evidence type="ECO:0000256" key="1">
    <source>
        <dbReference type="ARBA" id="ARBA00022618"/>
    </source>
</evidence>